<gene>
    <name evidence="2" type="ORF">PBLR_14024</name>
</gene>
<name>A0A383RG86_PAEAL</name>
<feature type="transmembrane region" description="Helical" evidence="1">
    <location>
        <begin position="7"/>
        <end position="24"/>
    </location>
</feature>
<keyword evidence="1" id="KW-1133">Transmembrane helix</keyword>
<dbReference type="Proteomes" id="UP000304148">
    <property type="component" value="Chromosome"/>
</dbReference>
<evidence type="ECO:0000313" key="3">
    <source>
        <dbReference type="Proteomes" id="UP000304148"/>
    </source>
</evidence>
<accession>A0A383RG86</accession>
<keyword evidence="1" id="KW-0472">Membrane</keyword>
<sequence>MIEKRSNHSWLAAVGYFSIAYEIYGGENPLKMFVLGTDGSPFLIYCIALITYYT</sequence>
<proteinExistence type="predicted"/>
<dbReference type="EMBL" id="LS992241">
    <property type="protein sequence ID" value="SYX85602.1"/>
    <property type="molecule type" value="Genomic_DNA"/>
</dbReference>
<organism evidence="2 3">
    <name type="scientific">Paenibacillus alvei</name>
    <name type="common">Bacillus alvei</name>
    <dbReference type="NCBI Taxonomy" id="44250"/>
    <lineage>
        <taxon>Bacteria</taxon>
        <taxon>Bacillati</taxon>
        <taxon>Bacillota</taxon>
        <taxon>Bacilli</taxon>
        <taxon>Bacillales</taxon>
        <taxon>Paenibacillaceae</taxon>
        <taxon>Paenibacillus</taxon>
    </lineage>
</organism>
<evidence type="ECO:0000256" key="1">
    <source>
        <dbReference type="SAM" id="Phobius"/>
    </source>
</evidence>
<evidence type="ECO:0000313" key="2">
    <source>
        <dbReference type="EMBL" id="SYX85602.1"/>
    </source>
</evidence>
<protein>
    <submittedName>
        <fullName evidence="2">Uncharacterized protein</fullName>
    </submittedName>
</protein>
<keyword evidence="1" id="KW-0812">Transmembrane</keyword>
<feature type="transmembrane region" description="Helical" evidence="1">
    <location>
        <begin position="30"/>
        <end position="53"/>
    </location>
</feature>
<reference evidence="3" key="1">
    <citation type="submission" date="2018-08" db="EMBL/GenBank/DDBJ databases">
        <authorList>
            <person name="Chevrot R."/>
        </authorList>
    </citation>
    <scope>NUCLEOTIDE SEQUENCE [LARGE SCALE GENOMIC DNA]</scope>
</reference>
<dbReference type="AlphaFoldDB" id="A0A383RG86"/>